<organism evidence="1 2">
    <name type="scientific">Bosea vestrisii</name>
    <dbReference type="NCBI Taxonomy" id="151416"/>
    <lineage>
        <taxon>Bacteria</taxon>
        <taxon>Pseudomonadati</taxon>
        <taxon>Pseudomonadota</taxon>
        <taxon>Alphaproteobacteria</taxon>
        <taxon>Hyphomicrobiales</taxon>
        <taxon>Boseaceae</taxon>
        <taxon>Bosea</taxon>
    </lineage>
</organism>
<dbReference type="EMBL" id="JBHSLV010000004">
    <property type="protein sequence ID" value="MFC5391380.1"/>
    <property type="molecule type" value="Genomic_DNA"/>
</dbReference>
<gene>
    <name evidence="1" type="ORF">ACFPPC_01865</name>
</gene>
<protein>
    <submittedName>
        <fullName evidence="1">Uncharacterized protein</fullName>
    </submittedName>
</protein>
<evidence type="ECO:0000313" key="2">
    <source>
        <dbReference type="Proteomes" id="UP001596104"/>
    </source>
</evidence>
<name>A0ABW0H373_9HYPH</name>
<dbReference type="RefSeq" id="WP_377006235.1">
    <property type="nucleotide sequence ID" value="NZ_JBHSLV010000004.1"/>
</dbReference>
<proteinExistence type="predicted"/>
<keyword evidence="2" id="KW-1185">Reference proteome</keyword>
<sequence length="91" mass="10265">MSIPTRIGFLSYCMQKLPIDRIASSARLRAGRFLCSGFGLLGKSYLDCIILVVRWIFRDNLIESDENQNCATPLSSLGSRRILPGRQVCRE</sequence>
<comment type="caution">
    <text evidence="1">The sequence shown here is derived from an EMBL/GenBank/DDBJ whole genome shotgun (WGS) entry which is preliminary data.</text>
</comment>
<accession>A0ABW0H373</accession>
<dbReference type="Proteomes" id="UP001596104">
    <property type="component" value="Unassembled WGS sequence"/>
</dbReference>
<reference evidence="2" key="1">
    <citation type="journal article" date="2019" name="Int. J. Syst. Evol. Microbiol.">
        <title>The Global Catalogue of Microorganisms (GCM) 10K type strain sequencing project: providing services to taxonomists for standard genome sequencing and annotation.</title>
        <authorList>
            <consortium name="The Broad Institute Genomics Platform"/>
            <consortium name="The Broad Institute Genome Sequencing Center for Infectious Disease"/>
            <person name="Wu L."/>
            <person name="Ma J."/>
        </authorList>
    </citation>
    <scope>NUCLEOTIDE SEQUENCE [LARGE SCALE GENOMIC DNA]</scope>
    <source>
        <strain evidence="2">CGMCC 1.16326</strain>
    </source>
</reference>
<evidence type="ECO:0000313" key="1">
    <source>
        <dbReference type="EMBL" id="MFC5391380.1"/>
    </source>
</evidence>